<reference evidence="3 4" key="1">
    <citation type="submission" date="2020-08" db="EMBL/GenBank/DDBJ databases">
        <title>Sequencing the genomes of 1000 actinobacteria strains.</title>
        <authorList>
            <person name="Klenk H.-P."/>
        </authorList>
    </citation>
    <scope>NUCLEOTIDE SEQUENCE [LARGE SCALE GENOMIC DNA]</scope>
    <source>
        <strain evidence="3 4">DSM 43851</strain>
    </source>
</reference>
<feature type="domain" description="Integrase catalytic" evidence="2">
    <location>
        <begin position="129"/>
        <end position="221"/>
    </location>
</feature>
<evidence type="ECO:0000256" key="1">
    <source>
        <dbReference type="SAM" id="MobiDB-lite"/>
    </source>
</evidence>
<feature type="region of interest" description="Disordered" evidence="1">
    <location>
        <begin position="204"/>
        <end position="227"/>
    </location>
</feature>
<organism evidence="3 4">
    <name type="scientific">Kutzneria kofuensis</name>
    <dbReference type="NCBI Taxonomy" id="103725"/>
    <lineage>
        <taxon>Bacteria</taxon>
        <taxon>Bacillati</taxon>
        <taxon>Actinomycetota</taxon>
        <taxon>Actinomycetes</taxon>
        <taxon>Pseudonocardiales</taxon>
        <taxon>Pseudonocardiaceae</taxon>
        <taxon>Kutzneria</taxon>
    </lineage>
</organism>
<name>A0A7W9NLU7_9PSEU</name>
<dbReference type="EMBL" id="JACHIR010000001">
    <property type="protein sequence ID" value="MBB5896678.1"/>
    <property type="molecule type" value="Genomic_DNA"/>
</dbReference>
<accession>A0A7W9NLU7</accession>
<gene>
    <name evidence="3" type="ORF">BJ998_007874</name>
</gene>
<sequence length="303" mass="33652">MPGRARGRPCSRFGGAGTALHRRDMSYRAPTDWKALNGSLCVALTRRWTSASGPRRDLLRVSEGRVGDGQSHEGWLRTYRIASATAGRVRRELGWEGVADGTLDHGVHADRNRNLARDLGGRVESLRFLLRDRDSKYTASFDGVFAAEEMKVLLSAPQAPRMNGHCERVIGTLRLEVLDHVLTMNEAHTGRVLAAYRDHYNRHRPHRSRYQQPPDAQEQTPAVPGSKASRLLRTGSLGSHQRVPLRVLSCSGEFSSPTGGRDGRRGWRGCLEDCLRSTPVTVSVIRTEPLLGCDWTKSLGLAW</sequence>
<evidence type="ECO:0000313" key="4">
    <source>
        <dbReference type="Proteomes" id="UP000585638"/>
    </source>
</evidence>
<dbReference type="InterPro" id="IPR001584">
    <property type="entry name" value="Integrase_cat-core"/>
</dbReference>
<dbReference type="GO" id="GO:0003676">
    <property type="term" value="F:nucleic acid binding"/>
    <property type="evidence" value="ECO:0007669"/>
    <property type="project" value="InterPro"/>
</dbReference>
<proteinExistence type="predicted"/>
<protein>
    <submittedName>
        <fullName evidence="3">Transposase InsO family protein</fullName>
    </submittedName>
</protein>
<dbReference type="Gene3D" id="3.30.420.10">
    <property type="entry name" value="Ribonuclease H-like superfamily/Ribonuclease H"/>
    <property type="match status" value="1"/>
</dbReference>
<dbReference type="AlphaFoldDB" id="A0A7W9NLU7"/>
<evidence type="ECO:0000259" key="2">
    <source>
        <dbReference type="PROSITE" id="PS50994"/>
    </source>
</evidence>
<dbReference type="InterPro" id="IPR036397">
    <property type="entry name" value="RNaseH_sf"/>
</dbReference>
<dbReference type="InterPro" id="IPR012337">
    <property type="entry name" value="RNaseH-like_sf"/>
</dbReference>
<dbReference type="GO" id="GO:0015074">
    <property type="term" value="P:DNA integration"/>
    <property type="evidence" value="ECO:0007669"/>
    <property type="project" value="InterPro"/>
</dbReference>
<dbReference type="PROSITE" id="PS50994">
    <property type="entry name" value="INTEGRASE"/>
    <property type="match status" value="1"/>
</dbReference>
<dbReference type="SUPFAM" id="SSF53098">
    <property type="entry name" value="Ribonuclease H-like"/>
    <property type="match status" value="1"/>
</dbReference>
<comment type="caution">
    <text evidence="3">The sequence shown here is derived from an EMBL/GenBank/DDBJ whole genome shotgun (WGS) entry which is preliminary data.</text>
</comment>
<dbReference type="Pfam" id="PF13683">
    <property type="entry name" value="rve_3"/>
    <property type="match status" value="1"/>
</dbReference>
<dbReference type="Proteomes" id="UP000585638">
    <property type="component" value="Unassembled WGS sequence"/>
</dbReference>
<evidence type="ECO:0000313" key="3">
    <source>
        <dbReference type="EMBL" id="MBB5896678.1"/>
    </source>
</evidence>
<keyword evidence="4" id="KW-1185">Reference proteome</keyword>